<evidence type="ECO:0000259" key="18">
    <source>
        <dbReference type="PROSITE" id="PS50113"/>
    </source>
</evidence>
<evidence type="ECO:0000256" key="11">
    <source>
        <dbReference type="PROSITE-ProRule" id="PRU00110"/>
    </source>
</evidence>
<evidence type="ECO:0000256" key="14">
    <source>
        <dbReference type="SAM" id="Phobius"/>
    </source>
</evidence>
<dbReference type="InterPro" id="IPR001610">
    <property type="entry name" value="PAC"/>
</dbReference>
<feature type="compositionally biased region" description="Low complexity" evidence="13">
    <location>
        <begin position="1172"/>
        <end position="1183"/>
    </location>
</feature>
<keyword evidence="14" id="KW-1133">Transmembrane helix</keyword>
<dbReference type="AlphaFoldDB" id="A0A1G7D7C6"/>
<dbReference type="RefSeq" id="WP_092786009.1">
    <property type="nucleotide sequence ID" value="NZ_FNAP01000007.1"/>
</dbReference>
<feature type="transmembrane region" description="Helical" evidence="14">
    <location>
        <begin position="16"/>
        <end position="37"/>
    </location>
</feature>
<dbReference type="InterPro" id="IPR036641">
    <property type="entry name" value="HPT_dom_sf"/>
</dbReference>
<dbReference type="InterPro" id="IPR003594">
    <property type="entry name" value="HATPase_dom"/>
</dbReference>
<evidence type="ECO:0000256" key="13">
    <source>
        <dbReference type="SAM" id="MobiDB-lite"/>
    </source>
</evidence>
<dbReference type="InterPro" id="IPR036890">
    <property type="entry name" value="HATPase_C_sf"/>
</dbReference>
<evidence type="ECO:0000256" key="8">
    <source>
        <dbReference type="ARBA" id="ARBA00023012"/>
    </source>
</evidence>
<evidence type="ECO:0000256" key="7">
    <source>
        <dbReference type="ARBA" id="ARBA00022840"/>
    </source>
</evidence>
<dbReference type="CDD" id="cd00082">
    <property type="entry name" value="HisKA"/>
    <property type="match status" value="1"/>
</dbReference>
<dbReference type="SMART" id="SM00086">
    <property type="entry name" value="PAC"/>
    <property type="match status" value="2"/>
</dbReference>
<dbReference type="SUPFAM" id="SSF47226">
    <property type="entry name" value="Histidine-containing phosphotransfer domain, HPT domain"/>
    <property type="match status" value="1"/>
</dbReference>
<evidence type="ECO:0000256" key="4">
    <source>
        <dbReference type="ARBA" id="ARBA00022679"/>
    </source>
</evidence>
<keyword evidence="6" id="KW-0418">Kinase</keyword>
<dbReference type="PANTHER" id="PTHR45339:SF5">
    <property type="entry name" value="HISTIDINE KINASE"/>
    <property type="match status" value="1"/>
</dbReference>
<feature type="domain" description="PAC" evidence="18">
    <location>
        <begin position="473"/>
        <end position="525"/>
    </location>
</feature>
<dbReference type="PROSITE" id="PS50894">
    <property type="entry name" value="HPT"/>
    <property type="match status" value="1"/>
</dbReference>
<dbReference type="Pfam" id="PF02518">
    <property type="entry name" value="HATPase_c"/>
    <property type="match status" value="1"/>
</dbReference>
<feature type="region of interest" description="Disordered" evidence="13">
    <location>
        <begin position="1160"/>
        <end position="1183"/>
    </location>
</feature>
<dbReference type="Pfam" id="PF00512">
    <property type="entry name" value="HisKA"/>
    <property type="match status" value="1"/>
</dbReference>
<dbReference type="Gene3D" id="3.30.565.10">
    <property type="entry name" value="Histidine kinase-like ATPase, C-terminal domain"/>
    <property type="match status" value="1"/>
</dbReference>
<feature type="domain" description="PAS" evidence="17">
    <location>
        <begin position="395"/>
        <end position="447"/>
    </location>
</feature>
<dbReference type="FunFam" id="3.30.565.10:FF:000010">
    <property type="entry name" value="Sensor histidine kinase RcsC"/>
    <property type="match status" value="1"/>
</dbReference>
<dbReference type="GO" id="GO:0006355">
    <property type="term" value="P:regulation of DNA-templated transcription"/>
    <property type="evidence" value="ECO:0007669"/>
    <property type="project" value="InterPro"/>
</dbReference>
<dbReference type="Pfam" id="PF13426">
    <property type="entry name" value="PAS_9"/>
    <property type="match status" value="1"/>
</dbReference>
<dbReference type="EMBL" id="FNAP01000007">
    <property type="protein sequence ID" value="SDE47433.1"/>
    <property type="molecule type" value="Genomic_DNA"/>
</dbReference>
<keyword evidence="21" id="KW-1185">Reference proteome</keyword>
<dbReference type="PROSITE" id="PS50113">
    <property type="entry name" value="PAC"/>
    <property type="match status" value="2"/>
</dbReference>
<comment type="subunit">
    <text evidence="9">At low DSF concentrations, interacts with RpfF.</text>
</comment>
<evidence type="ECO:0000259" key="17">
    <source>
        <dbReference type="PROSITE" id="PS50112"/>
    </source>
</evidence>
<evidence type="ECO:0000256" key="10">
    <source>
        <dbReference type="ARBA" id="ARBA00068150"/>
    </source>
</evidence>
<protein>
    <recommendedName>
        <fullName evidence="10">Sensory/regulatory protein RpfC</fullName>
        <ecNumber evidence="2">2.7.13.3</ecNumber>
    </recommendedName>
</protein>
<dbReference type="Gene3D" id="1.20.120.160">
    <property type="entry name" value="HPT domain"/>
    <property type="match status" value="1"/>
</dbReference>
<evidence type="ECO:0000259" key="15">
    <source>
        <dbReference type="PROSITE" id="PS50109"/>
    </source>
</evidence>
<evidence type="ECO:0000256" key="9">
    <source>
        <dbReference type="ARBA" id="ARBA00064003"/>
    </source>
</evidence>
<dbReference type="Proteomes" id="UP000199412">
    <property type="component" value="Unassembled WGS sequence"/>
</dbReference>
<dbReference type="SUPFAM" id="SSF52172">
    <property type="entry name" value="CheY-like"/>
    <property type="match status" value="1"/>
</dbReference>
<dbReference type="Gene3D" id="3.30.450.20">
    <property type="entry name" value="PAS domain"/>
    <property type="match status" value="2"/>
</dbReference>
<dbReference type="SMART" id="SM00091">
    <property type="entry name" value="PAS"/>
    <property type="match status" value="2"/>
</dbReference>
<dbReference type="Gene3D" id="3.40.50.2300">
    <property type="match status" value="1"/>
</dbReference>
<dbReference type="Pfam" id="PF00072">
    <property type="entry name" value="Response_reg"/>
    <property type="match status" value="1"/>
</dbReference>
<evidence type="ECO:0000256" key="3">
    <source>
        <dbReference type="ARBA" id="ARBA00022553"/>
    </source>
</evidence>
<dbReference type="SMART" id="SM00448">
    <property type="entry name" value="REC"/>
    <property type="match status" value="1"/>
</dbReference>
<dbReference type="FunFam" id="1.10.287.130:FF:000002">
    <property type="entry name" value="Two-component osmosensing histidine kinase"/>
    <property type="match status" value="1"/>
</dbReference>
<dbReference type="GO" id="GO:0000155">
    <property type="term" value="F:phosphorelay sensor kinase activity"/>
    <property type="evidence" value="ECO:0007669"/>
    <property type="project" value="InterPro"/>
</dbReference>
<keyword evidence="7" id="KW-0067">ATP-binding</keyword>
<evidence type="ECO:0000256" key="5">
    <source>
        <dbReference type="ARBA" id="ARBA00022741"/>
    </source>
</evidence>
<dbReference type="GO" id="GO:0005886">
    <property type="term" value="C:plasma membrane"/>
    <property type="evidence" value="ECO:0007669"/>
    <property type="project" value="UniProtKB-SubCell"/>
</dbReference>
<dbReference type="GO" id="GO:0005524">
    <property type="term" value="F:ATP binding"/>
    <property type="evidence" value="ECO:0007669"/>
    <property type="project" value="UniProtKB-KW"/>
</dbReference>
<feature type="modified residue" description="4-aspartylphosphate" evidence="12">
    <location>
        <position position="952"/>
    </location>
</feature>
<dbReference type="SUPFAM" id="SSF47384">
    <property type="entry name" value="Homodimeric domain of signal transducing histidine kinase"/>
    <property type="match status" value="1"/>
</dbReference>
<evidence type="ECO:0000256" key="6">
    <source>
        <dbReference type="ARBA" id="ARBA00022777"/>
    </source>
</evidence>
<dbReference type="InterPro" id="IPR035965">
    <property type="entry name" value="PAS-like_dom_sf"/>
</dbReference>
<keyword evidence="14" id="KW-0472">Membrane</keyword>
<keyword evidence="8" id="KW-0902">Two-component regulatory system</keyword>
<dbReference type="OrthoDB" id="9801651at2"/>
<dbReference type="PRINTS" id="PR00344">
    <property type="entry name" value="BCTRLSENSOR"/>
</dbReference>
<dbReference type="InterPro" id="IPR004358">
    <property type="entry name" value="Sig_transdc_His_kin-like_C"/>
</dbReference>
<organism evidence="20 21">
    <name type="scientific">Rhodospira trueperi</name>
    <dbReference type="NCBI Taxonomy" id="69960"/>
    <lineage>
        <taxon>Bacteria</taxon>
        <taxon>Pseudomonadati</taxon>
        <taxon>Pseudomonadota</taxon>
        <taxon>Alphaproteobacteria</taxon>
        <taxon>Rhodospirillales</taxon>
        <taxon>Rhodospirillaceae</taxon>
        <taxon>Rhodospira</taxon>
    </lineage>
</organism>
<evidence type="ECO:0000313" key="21">
    <source>
        <dbReference type="Proteomes" id="UP000199412"/>
    </source>
</evidence>
<dbReference type="EC" id="2.7.13.3" evidence="2"/>
<dbReference type="InterPro" id="IPR008207">
    <property type="entry name" value="Sig_transdc_His_kin_Hpt_dom"/>
</dbReference>
<keyword evidence="3 12" id="KW-0597">Phosphoprotein</keyword>
<keyword evidence="14" id="KW-0812">Transmembrane</keyword>
<dbReference type="CDD" id="cd00130">
    <property type="entry name" value="PAS"/>
    <property type="match status" value="2"/>
</dbReference>
<feature type="domain" description="HPt" evidence="19">
    <location>
        <begin position="1064"/>
        <end position="1156"/>
    </location>
</feature>
<dbReference type="PROSITE" id="PS50109">
    <property type="entry name" value="HIS_KIN"/>
    <property type="match status" value="1"/>
</dbReference>
<keyword evidence="4" id="KW-0808">Transferase</keyword>
<feature type="modified residue" description="Phosphohistidine" evidence="11">
    <location>
        <position position="1103"/>
    </location>
</feature>
<dbReference type="InterPro" id="IPR036097">
    <property type="entry name" value="HisK_dim/P_sf"/>
</dbReference>
<dbReference type="SUPFAM" id="SSF55785">
    <property type="entry name" value="PYP-like sensor domain (PAS domain)"/>
    <property type="match status" value="2"/>
</dbReference>
<dbReference type="InterPro" id="IPR000700">
    <property type="entry name" value="PAS-assoc_C"/>
</dbReference>
<sequence length="1268" mass="139080">MPSRAKRTDSISTRPLFVLFVVYVVGVLALIGGELLFSSLIGDLNDRARNESNRVLIGEVIVNDLVRLEALTYRIASATRNAKDREWMREQVESTVANLREALEVLSNGGVLRRETRLNIESRAVMERVIPYEATHTDFPYVLEVIEITPKLDDVEHLTDELIDLMNRHDSLGRVSDAVAYLALERDLENFMARLPPLFLRMNENANRLFFQSQRTLNALNLDIDRRTEAYRLARVVLSGIVILFVVGTGVWMLRSVRASNRRLEEVKRDLEFQKFALDQHAIVTATDKDGTITYANDRFCAISGHDRDEIIGRNHRMVRSDEHDAAFFAQLWQTITRGEVWHGEIKNRAKNGQPYWVSATIVPFLDNDGTPFQYISIRTDITERKLIEERFRERNRFLHGMTKAMGEGVYALDAFGRCTFVNPEAERLLDLTLGELLGADIHTLVHHKFESGRTVPANDCVILQTIRRGEAYRSEGEAFRRRDGTLFPVAISSVPLIEDDVIVGSVTLFHDISARKQAEVATEQARQAAEQSSQFKSRFLANMSHEIRTPMNAVIGLCHLTLQTELTPRQRDYLENISTASQNLLAIINDILDFSKIEAGKMSLERVSFRLSEVIDSVVTVIRPRLREKTLSLTLHVDRDVPDSLRGDPVRLGQVLINLAGNAVKFTESGGIGLTVSRARTAETSDSPHLMIAVSDTGIGMSQTQQARLFQAFSQVDNSTTRRFGGTGLGLAISRQIVALMNGTIAVDSAPGLGSTFSVVLPLDQPDRPPADDPVPAALRGRVVRLRVDDAERRAALALILERLDLRVADGGSDDSPPLAVIADDAARDVEGAPLIVLATHTTGDDAEGVIHLEPPPTEWRLRLTLLRLAGLWSNETAAESSLARAGHGDAPSARGSLSGARVLLVEDTPLNQQVARDMLENAGIEVFTAGDGPEALAWLDRESFDLVLMDVQMPGIDGLETTRRLRRRPELAELPVIAMTAHVMAADRERCLDSGMNDHIAKPIHPPALFSTLARWLNKDVVPAPAPALSDPDLETKILHSLGKPVLDVLDVRQAVRSVNGKVELLRRLLNDFARNQGVQSLVLHQAVREGRLEDARHIAHTLKGTAATIGATQVARAAGAVETALAKGEAPSEEKMDRLGSALSPLIKSILAMQPAPRMADVPASDDSATAPETAPTATADTQALRKTLAALQAALSAGDPSSEGLAETLAGRLSGARPDLKAEAEVLTAAAASFDFDDALAALERLDTALNHPPHSKGSADEPR</sequence>
<dbReference type="InterPro" id="IPR011006">
    <property type="entry name" value="CheY-like_superfamily"/>
</dbReference>
<evidence type="ECO:0000256" key="12">
    <source>
        <dbReference type="PROSITE-ProRule" id="PRU00169"/>
    </source>
</evidence>
<dbReference type="PANTHER" id="PTHR45339">
    <property type="entry name" value="HYBRID SIGNAL TRANSDUCTION HISTIDINE KINASE J"/>
    <property type="match status" value="1"/>
</dbReference>
<gene>
    <name evidence="20" type="ORF">SAMN05421720_10764</name>
</gene>
<keyword evidence="5" id="KW-0547">Nucleotide-binding</keyword>
<feature type="domain" description="PAS" evidence="17">
    <location>
        <begin position="284"/>
        <end position="315"/>
    </location>
</feature>
<dbReference type="CDD" id="cd17546">
    <property type="entry name" value="REC_hyHK_CKI1_RcsC-like"/>
    <property type="match status" value="1"/>
</dbReference>
<evidence type="ECO:0000259" key="19">
    <source>
        <dbReference type="PROSITE" id="PS50894"/>
    </source>
</evidence>
<evidence type="ECO:0000256" key="2">
    <source>
        <dbReference type="ARBA" id="ARBA00012438"/>
    </source>
</evidence>
<dbReference type="STRING" id="69960.SAMN05421720_10764"/>
<feature type="domain" description="Response regulatory" evidence="16">
    <location>
        <begin position="903"/>
        <end position="1019"/>
    </location>
</feature>
<feature type="domain" description="PAC" evidence="18">
    <location>
        <begin position="342"/>
        <end position="394"/>
    </location>
</feature>
<name>A0A1G7D7C6_9PROT</name>
<dbReference type="Pfam" id="PF01627">
    <property type="entry name" value="Hpt"/>
    <property type="match status" value="1"/>
</dbReference>
<reference evidence="20 21" key="1">
    <citation type="submission" date="2016-10" db="EMBL/GenBank/DDBJ databases">
        <authorList>
            <person name="de Groot N.N."/>
        </authorList>
    </citation>
    <scope>NUCLEOTIDE SEQUENCE [LARGE SCALE GENOMIC DNA]</scope>
    <source>
        <strain evidence="20 21">ATCC 700224</strain>
    </source>
</reference>
<dbReference type="InterPro" id="IPR013767">
    <property type="entry name" value="PAS_fold"/>
</dbReference>
<dbReference type="InterPro" id="IPR005467">
    <property type="entry name" value="His_kinase_dom"/>
</dbReference>
<evidence type="ECO:0000259" key="16">
    <source>
        <dbReference type="PROSITE" id="PS50110"/>
    </source>
</evidence>
<evidence type="ECO:0000313" key="20">
    <source>
        <dbReference type="EMBL" id="SDE47433.1"/>
    </source>
</evidence>
<dbReference type="Pfam" id="PF00989">
    <property type="entry name" value="PAS"/>
    <property type="match status" value="1"/>
</dbReference>
<dbReference type="SMART" id="SM00388">
    <property type="entry name" value="HisKA"/>
    <property type="match status" value="1"/>
</dbReference>
<dbReference type="CDD" id="cd16922">
    <property type="entry name" value="HATPase_EvgS-ArcB-TorS-like"/>
    <property type="match status" value="1"/>
</dbReference>
<feature type="domain" description="Histidine kinase" evidence="15">
    <location>
        <begin position="543"/>
        <end position="766"/>
    </location>
</feature>
<dbReference type="PROSITE" id="PS50112">
    <property type="entry name" value="PAS"/>
    <property type="match status" value="2"/>
</dbReference>
<dbReference type="PROSITE" id="PS50110">
    <property type="entry name" value="RESPONSE_REGULATORY"/>
    <property type="match status" value="1"/>
</dbReference>
<dbReference type="NCBIfam" id="TIGR00229">
    <property type="entry name" value="sensory_box"/>
    <property type="match status" value="2"/>
</dbReference>
<comment type="catalytic activity">
    <reaction evidence="1">
        <text>ATP + protein L-histidine = ADP + protein N-phospho-L-histidine.</text>
        <dbReference type="EC" id="2.7.13.3"/>
    </reaction>
</comment>
<dbReference type="InterPro" id="IPR003661">
    <property type="entry name" value="HisK_dim/P_dom"/>
</dbReference>
<feature type="transmembrane region" description="Helical" evidence="14">
    <location>
        <begin position="236"/>
        <end position="254"/>
    </location>
</feature>
<dbReference type="SMART" id="SM00387">
    <property type="entry name" value="HATPase_c"/>
    <property type="match status" value="1"/>
</dbReference>
<dbReference type="InterPro" id="IPR000014">
    <property type="entry name" value="PAS"/>
</dbReference>
<dbReference type="SUPFAM" id="SSF55874">
    <property type="entry name" value="ATPase domain of HSP90 chaperone/DNA topoisomerase II/histidine kinase"/>
    <property type="match status" value="1"/>
</dbReference>
<evidence type="ECO:0000256" key="1">
    <source>
        <dbReference type="ARBA" id="ARBA00000085"/>
    </source>
</evidence>
<accession>A0A1G7D7C6</accession>
<dbReference type="Gene3D" id="1.10.287.130">
    <property type="match status" value="1"/>
</dbReference>
<proteinExistence type="predicted"/>
<dbReference type="InterPro" id="IPR001789">
    <property type="entry name" value="Sig_transdc_resp-reg_receiver"/>
</dbReference>